<dbReference type="Proteomes" id="UP000616769">
    <property type="component" value="Unassembled WGS sequence"/>
</dbReference>
<proteinExistence type="predicted"/>
<organism evidence="1 2">
    <name type="scientific">Sarcoptes scabiei</name>
    <name type="common">Itch mite</name>
    <name type="synonym">Acarus scabiei</name>
    <dbReference type="NCBI Taxonomy" id="52283"/>
    <lineage>
        <taxon>Eukaryota</taxon>
        <taxon>Metazoa</taxon>
        <taxon>Ecdysozoa</taxon>
        <taxon>Arthropoda</taxon>
        <taxon>Chelicerata</taxon>
        <taxon>Arachnida</taxon>
        <taxon>Acari</taxon>
        <taxon>Acariformes</taxon>
        <taxon>Sarcoptiformes</taxon>
        <taxon>Astigmata</taxon>
        <taxon>Psoroptidia</taxon>
        <taxon>Sarcoptoidea</taxon>
        <taxon>Sarcoptidae</taxon>
        <taxon>Sarcoptinae</taxon>
        <taxon>Sarcoptes</taxon>
    </lineage>
</organism>
<gene>
    <name evidence="1" type="ORF">QR98_0058710</name>
</gene>
<dbReference type="OrthoDB" id="1918363at2759"/>
<evidence type="ECO:0000313" key="1">
    <source>
        <dbReference type="EMBL" id="KPM07379.1"/>
    </source>
</evidence>
<sequence length="72" mass="8058">MDILCSQYKEIKTSVPKVINKFGFIGDASNKEQLCLDLRMKAKSLITFAGMVPYRMPGDVNAKLIQLESSMT</sequence>
<dbReference type="VEuPathDB" id="VectorBase:SSCA004722"/>
<reference evidence="1 2" key="1">
    <citation type="journal article" date="2015" name="Parasit. Vectors">
        <title>Draft genome of the scabies mite.</title>
        <authorList>
            <person name="Rider S.D.Jr."/>
            <person name="Morgan M.S."/>
            <person name="Arlian L.G."/>
        </authorList>
    </citation>
    <scope>NUCLEOTIDE SEQUENCE [LARGE SCALE GENOMIC DNA]</scope>
    <source>
        <strain evidence="1">Arlian Lab</strain>
    </source>
</reference>
<evidence type="ECO:0000313" key="2">
    <source>
        <dbReference type="Proteomes" id="UP000616769"/>
    </source>
</evidence>
<accession>A0A132A942</accession>
<comment type="caution">
    <text evidence="1">The sequence shown here is derived from an EMBL/GenBank/DDBJ whole genome shotgun (WGS) entry which is preliminary data.</text>
</comment>
<dbReference type="AlphaFoldDB" id="A0A132A942"/>
<name>A0A132A942_SARSC</name>
<dbReference type="EMBL" id="JXLN01011544">
    <property type="protein sequence ID" value="KPM07379.1"/>
    <property type="molecule type" value="Genomic_DNA"/>
</dbReference>
<protein>
    <submittedName>
        <fullName evidence="1">Uncharacterized protein</fullName>
    </submittedName>
</protein>